<comment type="subcellular location">
    <subcellularLocation>
        <location evidence="5">Cell membrane</location>
        <topology evidence="5">Multi-pass membrane protein</topology>
    </subcellularLocation>
    <subcellularLocation>
        <location evidence="1">Membrane</location>
        <topology evidence="1">Multi-pass membrane protein</topology>
    </subcellularLocation>
</comment>
<gene>
    <name evidence="7" type="ORF">C7B45_06360</name>
</gene>
<evidence type="ECO:0000256" key="5">
    <source>
        <dbReference type="RuleBase" id="RU363032"/>
    </source>
</evidence>
<protein>
    <submittedName>
        <fullName evidence="7">Peptide ABC transporter permease</fullName>
    </submittedName>
</protein>
<dbReference type="PANTHER" id="PTHR43376:SF1">
    <property type="entry name" value="OLIGOPEPTIDE TRANSPORT SYSTEM PERMEASE PROTEIN"/>
    <property type="match status" value="1"/>
</dbReference>
<feature type="transmembrane region" description="Helical" evidence="5">
    <location>
        <begin position="100"/>
        <end position="128"/>
    </location>
</feature>
<evidence type="ECO:0000313" key="8">
    <source>
        <dbReference type="Proteomes" id="UP000241848"/>
    </source>
</evidence>
<dbReference type="SUPFAM" id="SSF161098">
    <property type="entry name" value="MetI-like"/>
    <property type="match status" value="1"/>
</dbReference>
<name>A0A2T2WJY9_9FIRM</name>
<dbReference type="Proteomes" id="UP000241848">
    <property type="component" value="Unassembled WGS sequence"/>
</dbReference>
<feature type="domain" description="ABC transmembrane type-1" evidence="6">
    <location>
        <begin position="101"/>
        <end position="313"/>
    </location>
</feature>
<dbReference type="EMBL" id="PXYV01000015">
    <property type="protein sequence ID" value="PSR22547.1"/>
    <property type="molecule type" value="Genomic_DNA"/>
</dbReference>
<proteinExistence type="inferred from homology"/>
<dbReference type="Pfam" id="PF00528">
    <property type="entry name" value="BPD_transp_1"/>
    <property type="match status" value="1"/>
</dbReference>
<dbReference type="Gene3D" id="1.10.3720.10">
    <property type="entry name" value="MetI-like"/>
    <property type="match status" value="1"/>
</dbReference>
<keyword evidence="3 5" id="KW-1133">Transmembrane helix</keyword>
<keyword evidence="2 5" id="KW-0812">Transmembrane</keyword>
<reference evidence="7 8" key="1">
    <citation type="journal article" date="2014" name="BMC Genomics">
        <title>Comparison of environmental and isolate Sulfobacillus genomes reveals diverse carbon, sulfur, nitrogen, and hydrogen metabolisms.</title>
        <authorList>
            <person name="Justice N.B."/>
            <person name="Norman A."/>
            <person name="Brown C.T."/>
            <person name="Singh A."/>
            <person name="Thomas B.C."/>
            <person name="Banfield J.F."/>
        </authorList>
    </citation>
    <scope>NUCLEOTIDE SEQUENCE [LARGE SCALE GENOMIC DNA]</scope>
    <source>
        <strain evidence="7">AMDSBA3</strain>
    </source>
</reference>
<keyword evidence="5" id="KW-0813">Transport</keyword>
<feature type="transmembrane region" description="Helical" evidence="5">
    <location>
        <begin position="256"/>
        <end position="277"/>
    </location>
</feature>
<feature type="transmembrane region" description="Helical" evidence="5">
    <location>
        <begin position="189"/>
        <end position="209"/>
    </location>
</feature>
<feature type="transmembrane region" description="Helical" evidence="5">
    <location>
        <begin position="149"/>
        <end position="169"/>
    </location>
</feature>
<dbReference type="InterPro" id="IPR035906">
    <property type="entry name" value="MetI-like_sf"/>
</dbReference>
<dbReference type="PANTHER" id="PTHR43376">
    <property type="entry name" value="OLIGOPEPTIDE TRANSPORT SYSTEM PERMEASE PROTEIN"/>
    <property type="match status" value="1"/>
</dbReference>
<accession>A0A2T2WJY9</accession>
<dbReference type="CDD" id="cd06261">
    <property type="entry name" value="TM_PBP2"/>
    <property type="match status" value="1"/>
</dbReference>
<comment type="caution">
    <text evidence="7">The sequence shown here is derived from an EMBL/GenBank/DDBJ whole genome shotgun (WGS) entry which is preliminary data.</text>
</comment>
<evidence type="ECO:0000313" key="7">
    <source>
        <dbReference type="EMBL" id="PSR22547.1"/>
    </source>
</evidence>
<evidence type="ECO:0000259" key="6">
    <source>
        <dbReference type="PROSITE" id="PS50928"/>
    </source>
</evidence>
<evidence type="ECO:0000256" key="1">
    <source>
        <dbReference type="ARBA" id="ARBA00004141"/>
    </source>
</evidence>
<dbReference type="PROSITE" id="PS50928">
    <property type="entry name" value="ABC_TM1"/>
    <property type="match status" value="1"/>
</dbReference>
<comment type="similarity">
    <text evidence="5">Belongs to the binding-protein-dependent transport system permease family.</text>
</comment>
<organism evidence="7 8">
    <name type="scientific">Sulfobacillus acidophilus</name>
    <dbReference type="NCBI Taxonomy" id="53633"/>
    <lineage>
        <taxon>Bacteria</taxon>
        <taxon>Bacillati</taxon>
        <taxon>Bacillota</taxon>
        <taxon>Clostridia</taxon>
        <taxon>Eubacteriales</taxon>
        <taxon>Clostridiales Family XVII. Incertae Sedis</taxon>
        <taxon>Sulfobacillus</taxon>
    </lineage>
</organism>
<sequence length="331" mass="36674">MRYLIRRGSMLLLTLWSAITLNFLLPRLMPGNPAEVMLAKFKGKGNMGPQAIYAIKVMLGITNESLWHQYLQYWGEIFHFNFGISYTYFPYSVTHMIAQALPWTLVLIGVTTVLSFLIGTGFGIWAAWTRGSWFDMSVTSIFTFTSSFPYFWFAMIVVFILAFTFQVFPNSGGYATQMVPGFNMAFLGSAIYHSILPALTILVSSLGGWQLQMRNNMIAALNEDYVVLARAKGLPQRVLAMGYAARNAILPNMTSFAMSLGFVVSGAILVELVFSYPGMGSLLYNAVSNEDYPLMQGIFLMIVVCVVAANLVADIVNVALDPRIRRGGGEA</sequence>
<dbReference type="AlphaFoldDB" id="A0A2T2WJY9"/>
<dbReference type="InterPro" id="IPR000515">
    <property type="entry name" value="MetI-like"/>
</dbReference>
<dbReference type="GO" id="GO:0055085">
    <property type="term" value="P:transmembrane transport"/>
    <property type="evidence" value="ECO:0007669"/>
    <property type="project" value="InterPro"/>
</dbReference>
<evidence type="ECO:0000256" key="4">
    <source>
        <dbReference type="ARBA" id="ARBA00023136"/>
    </source>
</evidence>
<keyword evidence="4 5" id="KW-0472">Membrane</keyword>
<dbReference type="GO" id="GO:0005886">
    <property type="term" value="C:plasma membrane"/>
    <property type="evidence" value="ECO:0007669"/>
    <property type="project" value="UniProtKB-SubCell"/>
</dbReference>
<feature type="transmembrane region" description="Helical" evidence="5">
    <location>
        <begin position="297"/>
        <end position="320"/>
    </location>
</feature>
<evidence type="ECO:0000256" key="2">
    <source>
        <dbReference type="ARBA" id="ARBA00022692"/>
    </source>
</evidence>
<evidence type="ECO:0000256" key="3">
    <source>
        <dbReference type="ARBA" id="ARBA00022989"/>
    </source>
</evidence>